<name>A0AAD3WT05_PHODD</name>
<dbReference type="EMBL" id="VZUQ01000087">
    <property type="protein sequence ID" value="KAB1176194.1"/>
    <property type="molecule type" value="Genomic_DNA"/>
</dbReference>
<sequence>MKINLIFVLVLGIVGCHDYSIQKSGRFSFLLNQKTGQVSIIESDKVINLPKYDLRKEIKHSISGNFYKLVDFNIETKQIINRLLYKIELKGHKFKIKNEAGAYITKTKDFSWYPEAVKDRIYDAITLQFKDDDGFTLIEQTVLINSNSTKLVDYQDNVTGLMLEGEFAVDPILASRVTSLSYLYNMETIMLYASIKSQNIP</sequence>
<proteinExistence type="predicted"/>
<accession>A0AAD3WT05</accession>
<dbReference type="Proteomes" id="UP000480943">
    <property type="component" value="Unassembled WGS sequence"/>
</dbReference>
<evidence type="ECO:0000313" key="2">
    <source>
        <dbReference type="Proteomes" id="UP000480943"/>
    </source>
</evidence>
<dbReference type="PROSITE" id="PS51257">
    <property type="entry name" value="PROKAR_LIPOPROTEIN"/>
    <property type="match status" value="1"/>
</dbReference>
<gene>
    <name evidence="1" type="ORF">F6450_18355</name>
</gene>
<comment type="caution">
    <text evidence="1">The sequence shown here is derived from an EMBL/GenBank/DDBJ whole genome shotgun (WGS) entry which is preliminary data.</text>
</comment>
<organism evidence="1 2">
    <name type="scientific">Photobacterium damselae subsp. damselae</name>
    <name type="common">Listonella damsela</name>
    <dbReference type="NCBI Taxonomy" id="85581"/>
    <lineage>
        <taxon>Bacteria</taxon>
        <taxon>Pseudomonadati</taxon>
        <taxon>Pseudomonadota</taxon>
        <taxon>Gammaproteobacteria</taxon>
        <taxon>Vibrionales</taxon>
        <taxon>Vibrionaceae</taxon>
        <taxon>Photobacterium</taxon>
    </lineage>
</organism>
<reference evidence="1 2" key="1">
    <citation type="submission" date="2019-09" db="EMBL/GenBank/DDBJ databases">
        <title>Photobacterium damselae subsp. damselae CDC-2227-81, a human clinical isolate.</title>
        <authorList>
            <person name="Osorio C.R."/>
        </authorList>
    </citation>
    <scope>NUCLEOTIDE SEQUENCE [LARGE SCALE GENOMIC DNA]</scope>
    <source>
        <strain evidence="1 2">CDC-2227-81</strain>
    </source>
</reference>
<dbReference type="RefSeq" id="WP_151183193.1">
    <property type="nucleotide sequence ID" value="NZ_VZUQ01000087.1"/>
</dbReference>
<dbReference type="AlphaFoldDB" id="A0AAD3WT05"/>
<evidence type="ECO:0000313" key="1">
    <source>
        <dbReference type="EMBL" id="KAB1176194.1"/>
    </source>
</evidence>
<protein>
    <recommendedName>
        <fullName evidence="3">Lipoprotein</fullName>
    </recommendedName>
</protein>
<evidence type="ECO:0008006" key="3">
    <source>
        <dbReference type="Google" id="ProtNLM"/>
    </source>
</evidence>